<evidence type="ECO:0000313" key="1">
    <source>
        <dbReference type="EMBL" id="MBB5794334.1"/>
    </source>
</evidence>
<dbReference type="AlphaFoldDB" id="A0A7W9H2V2"/>
<gene>
    <name evidence="1" type="ORF">HDA41_002298</name>
</gene>
<protein>
    <submittedName>
        <fullName evidence="1">Uncharacterized protein</fullName>
    </submittedName>
</protein>
<comment type="caution">
    <text evidence="1">The sequence shown here is derived from an EMBL/GenBank/DDBJ whole genome shotgun (WGS) entry which is preliminary data.</text>
</comment>
<dbReference type="RefSeq" id="WP_184983080.1">
    <property type="nucleotide sequence ID" value="NZ_JACHNE010000001.1"/>
</dbReference>
<dbReference type="Proteomes" id="UP000590647">
    <property type="component" value="Unassembled WGS sequence"/>
</dbReference>
<reference evidence="1 2" key="1">
    <citation type="submission" date="2020-08" db="EMBL/GenBank/DDBJ databases">
        <title>Sequencing the genomes of 1000 actinobacteria strains.</title>
        <authorList>
            <person name="Klenk H.-P."/>
        </authorList>
    </citation>
    <scope>NUCLEOTIDE SEQUENCE [LARGE SCALE GENOMIC DNA]</scope>
    <source>
        <strain evidence="1 2">DSM 40084</strain>
    </source>
</reference>
<keyword evidence="2" id="KW-1185">Reference proteome</keyword>
<proteinExistence type="predicted"/>
<organism evidence="1 2">
    <name type="scientific">Streptomyces caelestis</name>
    <dbReference type="NCBI Taxonomy" id="36816"/>
    <lineage>
        <taxon>Bacteria</taxon>
        <taxon>Bacillati</taxon>
        <taxon>Actinomycetota</taxon>
        <taxon>Actinomycetes</taxon>
        <taxon>Kitasatosporales</taxon>
        <taxon>Streptomycetaceae</taxon>
        <taxon>Streptomyces</taxon>
    </lineage>
</organism>
<sequence length="94" mass="10044">MATAEHWTGGARNAQIRDAKAARDELGAALAEVGVLLPSLGLDTVSLASDYLPPLVDLGRCNPGTARKLAAALRENELLARVREANRQSVNRLR</sequence>
<evidence type="ECO:0000313" key="2">
    <source>
        <dbReference type="Proteomes" id="UP000590647"/>
    </source>
</evidence>
<accession>A0A7W9H2V2</accession>
<dbReference type="EMBL" id="JACHNE010000001">
    <property type="protein sequence ID" value="MBB5794334.1"/>
    <property type="molecule type" value="Genomic_DNA"/>
</dbReference>
<name>A0A7W9H2V2_9ACTN</name>